<comment type="caution">
    <text evidence="1">The sequence shown here is derived from an EMBL/GenBank/DDBJ whole genome shotgun (WGS) entry which is preliminary data.</text>
</comment>
<gene>
    <name evidence="1" type="ORF">DYY88_23885</name>
</gene>
<name>A0A4Q7DZM9_9CYAN</name>
<dbReference type="OrthoDB" id="516702at2"/>
<dbReference type="RefSeq" id="WP_130199591.1">
    <property type="nucleotide sequence ID" value="NZ_QVFV01000016.1"/>
</dbReference>
<dbReference type="Proteomes" id="UP000292459">
    <property type="component" value="Unassembled WGS sequence"/>
</dbReference>
<dbReference type="AlphaFoldDB" id="A0A4Q7DZM9"/>
<organism evidence="1 2">
    <name type="scientific">Leptolyngbya iicbica LK</name>
    <dbReference type="NCBI Taxonomy" id="2294035"/>
    <lineage>
        <taxon>Bacteria</taxon>
        <taxon>Bacillati</taxon>
        <taxon>Cyanobacteriota</taxon>
        <taxon>Cyanophyceae</taxon>
        <taxon>Leptolyngbyales</taxon>
        <taxon>Leptolyngbyaceae</taxon>
        <taxon>Leptolyngbya group</taxon>
        <taxon>Leptolyngbya</taxon>
        <taxon>Leptolyngbya iicbica</taxon>
    </lineage>
</organism>
<reference evidence="1 2" key="1">
    <citation type="submission" date="2018-11" db="EMBL/GenBank/DDBJ databases">
        <title>Whole genome sequencing of an environmental sample.</title>
        <authorList>
            <person name="Sarangi A.N."/>
            <person name="Singh D."/>
            <person name="Tripathy S."/>
        </authorList>
    </citation>
    <scope>NUCLEOTIDE SEQUENCE [LARGE SCALE GENOMIC DNA]</scope>
    <source>
        <strain evidence="1 2">Lakshadweep</strain>
    </source>
</reference>
<protein>
    <submittedName>
        <fullName evidence="1">Uncharacterized protein</fullName>
    </submittedName>
</protein>
<evidence type="ECO:0000313" key="1">
    <source>
        <dbReference type="EMBL" id="RZM74090.1"/>
    </source>
</evidence>
<proteinExistence type="predicted"/>
<accession>A0A4Q7DZM9</accession>
<sequence length="84" mass="9477">MIHNPNPPHRLGDFLSSSDGPDVLRVIAVGSPEAVDQHVMQMYLLRYAETHEWSRPLPTVNPNEVMRILTKRMRGLGNHPTPPS</sequence>
<keyword evidence="2" id="KW-1185">Reference proteome</keyword>
<dbReference type="EMBL" id="QVFV01000016">
    <property type="protein sequence ID" value="RZM74090.1"/>
    <property type="molecule type" value="Genomic_DNA"/>
</dbReference>
<evidence type="ECO:0000313" key="2">
    <source>
        <dbReference type="Proteomes" id="UP000292459"/>
    </source>
</evidence>